<dbReference type="GO" id="GO:0005886">
    <property type="term" value="C:plasma membrane"/>
    <property type="evidence" value="ECO:0007669"/>
    <property type="project" value="UniProtKB-SubCell"/>
</dbReference>
<dbReference type="PANTHER" id="PTHR33695:SF1">
    <property type="entry name" value="LIPOPROTEIN SIGNAL PEPTIDASE"/>
    <property type="match status" value="1"/>
</dbReference>
<keyword evidence="3 9" id="KW-0645">Protease</keyword>
<dbReference type="GO" id="GO:0006508">
    <property type="term" value="P:proteolysis"/>
    <property type="evidence" value="ECO:0007669"/>
    <property type="project" value="UniProtKB-KW"/>
</dbReference>
<evidence type="ECO:0000313" key="12">
    <source>
        <dbReference type="EMBL" id="GFH62903.1"/>
    </source>
</evidence>
<evidence type="ECO:0000256" key="8">
    <source>
        <dbReference type="ARBA" id="ARBA00023136"/>
    </source>
</evidence>
<comment type="subcellular location">
    <subcellularLocation>
        <location evidence="9">Cell membrane</location>
        <topology evidence="9">Multi-pass membrane protein</topology>
    </subcellularLocation>
</comment>
<evidence type="ECO:0000256" key="10">
    <source>
        <dbReference type="RuleBase" id="RU000594"/>
    </source>
</evidence>
<feature type="transmembrane region" description="Helical" evidence="9">
    <location>
        <begin position="143"/>
        <end position="166"/>
    </location>
</feature>
<keyword evidence="2 9" id="KW-1003">Cell membrane</keyword>
<evidence type="ECO:0000313" key="13">
    <source>
        <dbReference type="Proteomes" id="UP000505077"/>
    </source>
</evidence>
<comment type="pathway">
    <text evidence="9">Protein modification; lipoprotein biosynthesis (signal peptide cleavage).</text>
</comment>
<dbReference type="PRINTS" id="PR00781">
    <property type="entry name" value="LIPOSIGPTASE"/>
</dbReference>
<accession>A0A6L2R5V8</accession>
<sequence length="179" mass="20158">MTVSTITRKTEPAAGKRYKILCAFAAFALILDQATKYLIMITLPEHKTVTIIPGFFDIVNIRNRGAAFGFLNRSDIEWQFWLFLTATLIAVWAILTLVRDSRDNPWLFTGLGLVLGGALGNMIDRVRFRAVVDFLDFYAGSQHWPAFNVADMAICGGAILACRIFWPAIKSLEENPRER</sequence>
<comment type="caution">
    <text evidence="12">The sequence shown here is derived from an EMBL/GenBank/DDBJ whole genome shotgun (WGS) entry which is preliminary data.</text>
</comment>
<name>A0A6L2R5V8_9BACT</name>
<evidence type="ECO:0000256" key="3">
    <source>
        <dbReference type="ARBA" id="ARBA00022670"/>
    </source>
</evidence>
<keyword evidence="7 9" id="KW-1133">Transmembrane helix</keyword>
<evidence type="ECO:0000256" key="4">
    <source>
        <dbReference type="ARBA" id="ARBA00022692"/>
    </source>
</evidence>
<dbReference type="AlphaFoldDB" id="A0A6L2R5V8"/>
<dbReference type="Pfam" id="PF01252">
    <property type="entry name" value="Peptidase_A8"/>
    <property type="match status" value="1"/>
</dbReference>
<gene>
    <name evidence="9 12" type="primary">lspA</name>
    <name evidence="12" type="ORF">ZNDK_0674</name>
</gene>
<evidence type="ECO:0000256" key="1">
    <source>
        <dbReference type="ARBA" id="ARBA00006139"/>
    </source>
</evidence>
<dbReference type="NCBIfam" id="TIGR00077">
    <property type="entry name" value="lspA"/>
    <property type="match status" value="1"/>
</dbReference>
<evidence type="ECO:0000256" key="7">
    <source>
        <dbReference type="ARBA" id="ARBA00022989"/>
    </source>
</evidence>
<dbReference type="InterPro" id="IPR001872">
    <property type="entry name" value="Peptidase_A8"/>
</dbReference>
<organism evidence="12 13">
    <name type="scientific">Candidatus Desulfovibrio kirbyi</name>
    <dbReference type="NCBI Taxonomy" id="2696086"/>
    <lineage>
        <taxon>Bacteria</taxon>
        <taxon>Pseudomonadati</taxon>
        <taxon>Thermodesulfobacteriota</taxon>
        <taxon>Desulfovibrionia</taxon>
        <taxon>Desulfovibrionales</taxon>
        <taxon>Desulfovibrionaceae</taxon>
        <taxon>Desulfovibrio</taxon>
    </lineage>
</organism>
<comment type="similarity">
    <text evidence="1 9 11">Belongs to the peptidase A8 family.</text>
</comment>
<proteinExistence type="inferred from homology"/>
<dbReference type="Proteomes" id="UP000505077">
    <property type="component" value="Unassembled WGS sequence"/>
</dbReference>
<dbReference type="GO" id="GO:0004190">
    <property type="term" value="F:aspartic-type endopeptidase activity"/>
    <property type="evidence" value="ECO:0007669"/>
    <property type="project" value="UniProtKB-UniRule"/>
</dbReference>
<evidence type="ECO:0000256" key="5">
    <source>
        <dbReference type="ARBA" id="ARBA00022750"/>
    </source>
</evidence>
<dbReference type="HAMAP" id="MF_00161">
    <property type="entry name" value="LspA"/>
    <property type="match status" value="1"/>
</dbReference>
<comment type="function">
    <text evidence="9 10">This protein specifically catalyzes the removal of signal peptides from prolipoproteins.</text>
</comment>
<evidence type="ECO:0000256" key="2">
    <source>
        <dbReference type="ARBA" id="ARBA00022475"/>
    </source>
</evidence>
<reference evidence="12 13" key="1">
    <citation type="journal article" date="2020" name="ISME J.">
        <title>Parallel Reductive Genome Evolution in Desulfovibrio Ectosymbionts Independently Acquired by Trichonympha Protists in the Termite Gut.</title>
        <authorList>
            <person name="Takeuchi M."/>
            <person name="Kuwahara H."/>
            <person name="Murakami T."/>
            <person name="Takahashi K."/>
            <person name="Kajitani R."/>
            <person name="Toyoda A."/>
            <person name="Itoh T."/>
            <person name="Ohkuma M."/>
            <person name="Hongoh Y."/>
        </authorList>
    </citation>
    <scope>NUCLEOTIDE SEQUENCE [LARGE SCALE GENOMIC DNA]</scope>
    <source>
        <strain evidence="12">ZnDsv-02</strain>
    </source>
</reference>
<dbReference type="EMBL" id="BLLL01000007">
    <property type="protein sequence ID" value="GFH62903.1"/>
    <property type="molecule type" value="Genomic_DNA"/>
</dbReference>
<feature type="transmembrane region" description="Helical" evidence="9">
    <location>
        <begin position="105"/>
        <end position="123"/>
    </location>
</feature>
<feature type="transmembrane region" description="Helical" evidence="9">
    <location>
        <begin position="20"/>
        <end position="39"/>
    </location>
</feature>
<evidence type="ECO:0000256" key="9">
    <source>
        <dbReference type="HAMAP-Rule" id="MF_00161"/>
    </source>
</evidence>
<keyword evidence="4 9" id="KW-0812">Transmembrane</keyword>
<dbReference type="PROSITE" id="PS00855">
    <property type="entry name" value="SPASE_II"/>
    <property type="match status" value="1"/>
</dbReference>
<evidence type="ECO:0000256" key="6">
    <source>
        <dbReference type="ARBA" id="ARBA00022801"/>
    </source>
</evidence>
<protein>
    <recommendedName>
        <fullName evidence="9">Lipoprotein signal peptidase</fullName>
        <ecNumber evidence="9">3.4.23.36</ecNumber>
    </recommendedName>
    <alternativeName>
        <fullName evidence="9">Prolipoprotein signal peptidase</fullName>
    </alternativeName>
    <alternativeName>
        <fullName evidence="9">Signal peptidase II</fullName>
        <shortName evidence="9">SPase II</shortName>
    </alternativeName>
</protein>
<dbReference type="EC" id="3.4.23.36" evidence="9"/>
<feature type="active site" evidence="9">
    <location>
        <position position="151"/>
    </location>
</feature>
<keyword evidence="12" id="KW-0449">Lipoprotein</keyword>
<keyword evidence="8 9" id="KW-0472">Membrane</keyword>
<dbReference type="UniPathway" id="UPA00665"/>
<feature type="active site" evidence="9">
    <location>
        <position position="133"/>
    </location>
</feature>
<comment type="catalytic activity">
    <reaction evidence="9 10">
        <text>Release of signal peptides from bacterial membrane prolipoproteins. Hydrolyzes -Xaa-Yaa-Zaa-|-(S,diacylglyceryl)Cys-, in which Xaa is hydrophobic (preferably Leu), and Yaa (Ala or Ser) and Zaa (Gly or Ala) have small, neutral side chains.</text>
        <dbReference type="EC" id="3.4.23.36"/>
    </reaction>
</comment>
<dbReference type="PANTHER" id="PTHR33695">
    <property type="entry name" value="LIPOPROTEIN SIGNAL PEPTIDASE"/>
    <property type="match status" value="1"/>
</dbReference>
<feature type="transmembrane region" description="Helical" evidence="9">
    <location>
        <begin position="78"/>
        <end position="98"/>
    </location>
</feature>
<evidence type="ECO:0000256" key="11">
    <source>
        <dbReference type="RuleBase" id="RU004181"/>
    </source>
</evidence>
<keyword evidence="6 9" id="KW-0378">Hydrolase</keyword>
<keyword evidence="5 9" id="KW-0064">Aspartyl protease</keyword>